<keyword evidence="6 7" id="KW-0472">Membrane</keyword>
<comment type="subcellular location">
    <subcellularLocation>
        <location evidence="1 7">Cell membrane</location>
        <topology evidence="1 7">Multi-pass membrane protein</topology>
    </subcellularLocation>
</comment>
<evidence type="ECO:0000256" key="1">
    <source>
        <dbReference type="ARBA" id="ARBA00004651"/>
    </source>
</evidence>
<dbReference type="InterPro" id="IPR035906">
    <property type="entry name" value="MetI-like_sf"/>
</dbReference>
<name>A0A7C3MJL5_DICTH</name>
<dbReference type="InterPro" id="IPR000515">
    <property type="entry name" value="MetI-like"/>
</dbReference>
<evidence type="ECO:0000256" key="3">
    <source>
        <dbReference type="ARBA" id="ARBA00022475"/>
    </source>
</evidence>
<feature type="transmembrane region" description="Helical" evidence="7">
    <location>
        <begin position="111"/>
        <end position="133"/>
    </location>
</feature>
<comment type="similarity">
    <text evidence="7">Belongs to the binding-protein-dependent transport system permease family.</text>
</comment>
<dbReference type="CDD" id="cd06261">
    <property type="entry name" value="TM_PBP2"/>
    <property type="match status" value="1"/>
</dbReference>
<feature type="transmembrane region" description="Helical" evidence="7">
    <location>
        <begin position="181"/>
        <end position="203"/>
    </location>
</feature>
<evidence type="ECO:0000313" key="9">
    <source>
        <dbReference type="EMBL" id="HFX13255.1"/>
    </source>
</evidence>
<comment type="caution">
    <text evidence="9">The sequence shown here is derived from an EMBL/GenBank/DDBJ whole genome shotgun (WGS) entry which is preliminary data.</text>
</comment>
<dbReference type="EMBL" id="DTIN01000013">
    <property type="protein sequence ID" value="HFX13255.1"/>
    <property type="molecule type" value="Genomic_DNA"/>
</dbReference>
<dbReference type="PROSITE" id="PS50928">
    <property type="entry name" value="ABC_TM1"/>
    <property type="match status" value="1"/>
</dbReference>
<evidence type="ECO:0000256" key="6">
    <source>
        <dbReference type="ARBA" id="ARBA00023136"/>
    </source>
</evidence>
<evidence type="ECO:0000256" key="5">
    <source>
        <dbReference type="ARBA" id="ARBA00022989"/>
    </source>
</evidence>
<reference evidence="9" key="1">
    <citation type="journal article" date="2020" name="mSystems">
        <title>Genome- and Community-Level Interaction Insights into Carbon Utilization and Element Cycling Functions of Hydrothermarchaeota in Hydrothermal Sediment.</title>
        <authorList>
            <person name="Zhou Z."/>
            <person name="Liu Y."/>
            <person name="Xu W."/>
            <person name="Pan J."/>
            <person name="Luo Z.H."/>
            <person name="Li M."/>
        </authorList>
    </citation>
    <scope>NUCLEOTIDE SEQUENCE [LARGE SCALE GENOMIC DNA]</scope>
    <source>
        <strain evidence="9">SpSt-81</strain>
    </source>
</reference>
<keyword evidence="5 7" id="KW-1133">Transmembrane helix</keyword>
<feature type="transmembrane region" description="Helical" evidence="7">
    <location>
        <begin position="12"/>
        <end position="34"/>
    </location>
</feature>
<evidence type="ECO:0000256" key="2">
    <source>
        <dbReference type="ARBA" id="ARBA00022448"/>
    </source>
</evidence>
<keyword evidence="2 7" id="KW-0813">Transport</keyword>
<dbReference type="Pfam" id="PF00528">
    <property type="entry name" value="BPD_transp_1"/>
    <property type="match status" value="1"/>
</dbReference>
<gene>
    <name evidence="9" type="ORF">ENW00_03725</name>
</gene>
<dbReference type="AlphaFoldDB" id="A0A7C3MJL5"/>
<dbReference type="GO" id="GO:0005886">
    <property type="term" value="C:plasma membrane"/>
    <property type="evidence" value="ECO:0007669"/>
    <property type="project" value="UniProtKB-SubCell"/>
</dbReference>
<feature type="transmembrane region" description="Helical" evidence="7">
    <location>
        <begin position="139"/>
        <end position="160"/>
    </location>
</feature>
<evidence type="ECO:0000256" key="7">
    <source>
        <dbReference type="RuleBase" id="RU363032"/>
    </source>
</evidence>
<keyword evidence="4 7" id="KW-0812">Transmembrane</keyword>
<accession>A0A7C3MJL5</accession>
<dbReference type="GO" id="GO:0055085">
    <property type="term" value="P:transmembrane transport"/>
    <property type="evidence" value="ECO:0007669"/>
    <property type="project" value="InterPro"/>
</dbReference>
<feature type="transmembrane region" description="Helical" evidence="7">
    <location>
        <begin position="81"/>
        <end position="99"/>
    </location>
</feature>
<sequence length="296" mass="33158">MNRSLGDKIFDIINHGIMILLVIITLYPFLYVLAVSLNDPFDTIKGGITIFPRVFTLDNYKEIFNYPTIGRATLISTLRTLIGTITSVISTAIVAYVLSRKDFFARKLITTLFVITMYVGGGLVPEYLLIRSLGLMNNFLVYILPGLINPFNFIVIRAYIDTLPSELQESAMIDGANDFIIFLKVILPLCIPVLATVALFVAVGHWNAWFDTYLYCGGNKNLTTLQYELQKILANAAASSTTIDYYSNLDPTRTMRVTPQSLRMAMTIVTTLPIVVVYPFLQKYFVKGMTLGAIKN</sequence>
<proteinExistence type="inferred from homology"/>
<dbReference type="PANTHER" id="PTHR43744">
    <property type="entry name" value="ABC TRANSPORTER PERMEASE PROTEIN MG189-RELATED-RELATED"/>
    <property type="match status" value="1"/>
</dbReference>
<evidence type="ECO:0000259" key="8">
    <source>
        <dbReference type="PROSITE" id="PS50928"/>
    </source>
</evidence>
<dbReference type="PANTHER" id="PTHR43744:SF9">
    <property type="entry name" value="POLYGALACTURONAN_RHAMNOGALACTURONAN TRANSPORT SYSTEM PERMEASE PROTEIN YTCP"/>
    <property type="match status" value="1"/>
</dbReference>
<protein>
    <submittedName>
        <fullName evidence="9">Carbohydrate ABC transporter permease</fullName>
    </submittedName>
</protein>
<evidence type="ECO:0000256" key="4">
    <source>
        <dbReference type="ARBA" id="ARBA00022692"/>
    </source>
</evidence>
<organism evidence="9">
    <name type="scientific">Dictyoglomus thermophilum</name>
    <dbReference type="NCBI Taxonomy" id="14"/>
    <lineage>
        <taxon>Bacteria</taxon>
        <taxon>Pseudomonadati</taxon>
        <taxon>Dictyoglomota</taxon>
        <taxon>Dictyoglomia</taxon>
        <taxon>Dictyoglomales</taxon>
        <taxon>Dictyoglomaceae</taxon>
        <taxon>Dictyoglomus</taxon>
    </lineage>
</organism>
<feature type="domain" description="ABC transmembrane type-1" evidence="8">
    <location>
        <begin position="73"/>
        <end position="281"/>
    </location>
</feature>
<dbReference type="Gene3D" id="1.10.3720.10">
    <property type="entry name" value="MetI-like"/>
    <property type="match status" value="1"/>
</dbReference>
<feature type="transmembrane region" description="Helical" evidence="7">
    <location>
        <begin position="262"/>
        <end position="281"/>
    </location>
</feature>
<keyword evidence="3" id="KW-1003">Cell membrane</keyword>
<dbReference type="SUPFAM" id="SSF161098">
    <property type="entry name" value="MetI-like"/>
    <property type="match status" value="1"/>
</dbReference>